<comment type="caution">
    <text evidence="1">The sequence shown here is derived from an EMBL/GenBank/DDBJ whole genome shotgun (WGS) entry which is preliminary data.</text>
</comment>
<proteinExistence type="predicted"/>
<protein>
    <submittedName>
        <fullName evidence="1">Uncharacterized protein</fullName>
    </submittedName>
</protein>
<accession>A0AAD5LM18</accession>
<keyword evidence="2" id="KW-1185">Reference proteome</keyword>
<organism evidence="1 2">
    <name type="scientific">Daphnia sinensis</name>
    <dbReference type="NCBI Taxonomy" id="1820382"/>
    <lineage>
        <taxon>Eukaryota</taxon>
        <taxon>Metazoa</taxon>
        <taxon>Ecdysozoa</taxon>
        <taxon>Arthropoda</taxon>
        <taxon>Crustacea</taxon>
        <taxon>Branchiopoda</taxon>
        <taxon>Diplostraca</taxon>
        <taxon>Cladocera</taxon>
        <taxon>Anomopoda</taxon>
        <taxon>Daphniidae</taxon>
        <taxon>Daphnia</taxon>
        <taxon>Daphnia similis group</taxon>
    </lineage>
</organism>
<sequence>MEITINLKLPKYYYDSYAKLFIVIHQAPTLVNASKGKSIKNSKESRKYADAVVERSVYPLSPFLQLAIKENVSHKPLAAVNTMVKKPESIKSVVKKPETAIRAVDDARALVNQGPILAFIKKTNSVATERDFFPFPVDDENILPYSYSLGDNNLDDRICNIWAAIVTDKWGMSLSWAGLDASKYAIKTQSCFISFTIYKAGRRYLRAQAAADKWTGLDDEEDLREGMSSADMAAADGYYEKEMALEDGNQDYNNHIGSDEE</sequence>
<evidence type="ECO:0000313" key="2">
    <source>
        <dbReference type="Proteomes" id="UP000820818"/>
    </source>
</evidence>
<dbReference type="EMBL" id="WJBH02000001">
    <property type="protein sequence ID" value="KAI9565195.1"/>
    <property type="molecule type" value="Genomic_DNA"/>
</dbReference>
<evidence type="ECO:0000313" key="1">
    <source>
        <dbReference type="EMBL" id="KAI9565195.1"/>
    </source>
</evidence>
<reference evidence="1 2" key="1">
    <citation type="submission" date="2022-05" db="EMBL/GenBank/DDBJ databases">
        <title>A multi-omics perspective on studying reproductive biology in Daphnia sinensis.</title>
        <authorList>
            <person name="Jia J."/>
        </authorList>
    </citation>
    <scope>NUCLEOTIDE SEQUENCE [LARGE SCALE GENOMIC DNA]</scope>
    <source>
        <strain evidence="1 2">WSL</strain>
    </source>
</reference>
<dbReference type="Proteomes" id="UP000820818">
    <property type="component" value="Linkage Group LG1"/>
</dbReference>
<name>A0AAD5LM18_9CRUS</name>
<dbReference type="AlphaFoldDB" id="A0AAD5LM18"/>
<gene>
    <name evidence="1" type="ORF">GHT06_008975</name>
</gene>